<dbReference type="PANTHER" id="PTHR11795">
    <property type="entry name" value="BRANCHED-CHAIN AMINO ACID TRANSPORT SYSTEM PERMEASE PROTEIN LIVH"/>
    <property type="match status" value="1"/>
</dbReference>
<gene>
    <name evidence="10" type="primary">urtB</name>
    <name evidence="10" type="ORF">I5731_12295</name>
</gene>
<evidence type="ECO:0000256" key="5">
    <source>
        <dbReference type="ARBA" id="ARBA00022970"/>
    </source>
</evidence>
<feature type="transmembrane region" description="Helical" evidence="9">
    <location>
        <begin position="480"/>
        <end position="504"/>
    </location>
</feature>
<evidence type="ECO:0000256" key="2">
    <source>
        <dbReference type="ARBA" id="ARBA00022448"/>
    </source>
</evidence>
<evidence type="ECO:0000256" key="1">
    <source>
        <dbReference type="ARBA" id="ARBA00004651"/>
    </source>
</evidence>
<accession>A0A931I1K8</accession>
<proteinExistence type="inferred from homology"/>
<dbReference type="RefSeq" id="WP_197311668.1">
    <property type="nucleotide sequence ID" value="NZ_JADZLT010000050.1"/>
</dbReference>
<dbReference type="InterPro" id="IPR052157">
    <property type="entry name" value="BCAA_transport_permease"/>
</dbReference>
<name>A0A931I1K8_9HYPH</name>
<dbReference type="EMBL" id="JADZLT010000050">
    <property type="protein sequence ID" value="MBH0238607.1"/>
    <property type="molecule type" value="Genomic_DNA"/>
</dbReference>
<feature type="transmembrane region" description="Helical" evidence="9">
    <location>
        <begin position="313"/>
        <end position="333"/>
    </location>
</feature>
<evidence type="ECO:0000256" key="9">
    <source>
        <dbReference type="SAM" id="Phobius"/>
    </source>
</evidence>
<keyword evidence="3" id="KW-1003">Cell membrane</keyword>
<dbReference type="PANTHER" id="PTHR11795:SF447">
    <property type="entry name" value="ABC TRANSPORTER PERMEASE PROTEIN"/>
    <property type="match status" value="1"/>
</dbReference>
<keyword evidence="11" id="KW-1185">Reference proteome</keyword>
<evidence type="ECO:0000256" key="8">
    <source>
        <dbReference type="ARBA" id="ARBA00037998"/>
    </source>
</evidence>
<keyword evidence="4 9" id="KW-0812">Transmembrane</keyword>
<dbReference type="GO" id="GO:0022857">
    <property type="term" value="F:transmembrane transporter activity"/>
    <property type="evidence" value="ECO:0007669"/>
    <property type="project" value="InterPro"/>
</dbReference>
<evidence type="ECO:0000256" key="3">
    <source>
        <dbReference type="ARBA" id="ARBA00022475"/>
    </source>
</evidence>
<keyword evidence="6 9" id="KW-1133">Transmembrane helix</keyword>
<evidence type="ECO:0000256" key="6">
    <source>
        <dbReference type="ARBA" id="ARBA00022989"/>
    </source>
</evidence>
<evidence type="ECO:0000256" key="7">
    <source>
        <dbReference type="ARBA" id="ARBA00023136"/>
    </source>
</evidence>
<feature type="transmembrane region" description="Helical" evidence="9">
    <location>
        <begin position="254"/>
        <end position="281"/>
    </location>
</feature>
<dbReference type="GO" id="GO:0006865">
    <property type="term" value="P:amino acid transport"/>
    <property type="evidence" value="ECO:0007669"/>
    <property type="project" value="UniProtKB-KW"/>
</dbReference>
<feature type="transmembrane region" description="Helical" evidence="9">
    <location>
        <begin position="510"/>
        <end position="529"/>
    </location>
</feature>
<dbReference type="InterPro" id="IPR001851">
    <property type="entry name" value="ABC_transp_permease"/>
</dbReference>
<dbReference type="Pfam" id="PF02653">
    <property type="entry name" value="BPD_transp_2"/>
    <property type="match status" value="1"/>
</dbReference>
<evidence type="ECO:0000313" key="11">
    <source>
        <dbReference type="Proteomes" id="UP000631694"/>
    </source>
</evidence>
<dbReference type="AlphaFoldDB" id="A0A931I1K8"/>
<keyword evidence="7 9" id="KW-0472">Membrane</keyword>
<feature type="transmembrane region" description="Helical" evidence="9">
    <location>
        <begin position="396"/>
        <end position="413"/>
    </location>
</feature>
<comment type="subcellular location">
    <subcellularLocation>
        <location evidence="1">Cell membrane</location>
        <topology evidence="1">Multi-pass membrane protein</topology>
    </subcellularLocation>
</comment>
<dbReference type="NCBIfam" id="TIGR03409">
    <property type="entry name" value="urea_trans_UrtB"/>
    <property type="match status" value="1"/>
</dbReference>
<dbReference type="InterPro" id="IPR017779">
    <property type="entry name" value="ABC_UrtB_bac"/>
</dbReference>
<protein>
    <submittedName>
        <fullName evidence="10">Urea ABC transporter permease subunit UrtB</fullName>
    </submittedName>
</protein>
<dbReference type="Proteomes" id="UP000631694">
    <property type="component" value="Unassembled WGS sequence"/>
</dbReference>
<sequence>MSKTRDLLAALVIRLTFVVALFAAVLMPAAAQSTDAELKLLVDALAARGFSETEDAIKALAFTGDDRVAAVLGALGEGNLFVGKTSKQVVIGRAAGRDLVLTDPVTRAEIGTEPSAAYTKIRVNNRLRRTIQAAIGTLTLLSDNPVTRRAAAEAVMKTRDPETIPALDAAIAEETDAGILQVMQEARAAAVLNSDAAEADKVAAIATIAGRGDRESLSILTQYIAAPGEVGVAAQAAVDDVNTTIALWNAGQNIWFGVSLGSVLLLAAIGLAITFGVMGVINMAHGEMVMIGAYTTFVVQQQIRMYAPGLFDFSLLIALPLAFLVAGAIGVAIERGVIRFLYGRPLETLLATWGISLILQQAVRSRFGAQNQQVGNPSWMSGSFDVGLISITYSRLWIVVFAIFVFFALMALLKRTPFGLQTRAVTANRQMASAMGIRTPWIDAMTFGLGSGVAGIAGVALSQIENVSPNLGQGYIIDSFMVVVFGGVGNLWGTLVGALTLGIANKFLEPYAGAVLGKIFVLVFIILFIQKRPRGLFALKGRSIEA</sequence>
<keyword evidence="2" id="KW-0813">Transport</keyword>
<dbReference type="CDD" id="cd06582">
    <property type="entry name" value="TM_PBP1_LivH_like"/>
    <property type="match status" value="1"/>
</dbReference>
<keyword evidence="5" id="KW-0029">Amino-acid transport</keyword>
<comment type="caution">
    <text evidence="10">The sequence shown here is derived from an EMBL/GenBank/DDBJ whole genome shotgun (WGS) entry which is preliminary data.</text>
</comment>
<comment type="similarity">
    <text evidence="8">Belongs to the binding-protein-dependent transport system permease family. LivHM subfamily.</text>
</comment>
<dbReference type="GO" id="GO:0005886">
    <property type="term" value="C:plasma membrane"/>
    <property type="evidence" value="ECO:0007669"/>
    <property type="project" value="UniProtKB-SubCell"/>
</dbReference>
<organism evidence="10 11">
    <name type="scientific">Methylobrevis albus</name>
    <dbReference type="NCBI Taxonomy" id="2793297"/>
    <lineage>
        <taxon>Bacteria</taxon>
        <taxon>Pseudomonadati</taxon>
        <taxon>Pseudomonadota</taxon>
        <taxon>Alphaproteobacteria</taxon>
        <taxon>Hyphomicrobiales</taxon>
        <taxon>Pleomorphomonadaceae</taxon>
        <taxon>Methylobrevis</taxon>
    </lineage>
</organism>
<reference evidence="10" key="1">
    <citation type="submission" date="2020-12" db="EMBL/GenBank/DDBJ databases">
        <title>Methylobrevis albus sp. nov., isolated from fresh water lack sediment.</title>
        <authorList>
            <person name="Zou Q."/>
        </authorList>
    </citation>
    <scope>NUCLEOTIDE SEQUENCE</scope>
    <source>
        <strain evidence="10">L22</strain>
    </source>
</reference>
<evidence type="ECO:0000256" key="4">
    <source>
        <dbReference type="ARBA" id="ARBA00022692"/>
    </source>
</evidence>
<evidence type="ECO:0000313" key="10">
    <source>
        <dbReference type="EMBL" id="MBH0238607.1"/>
    </source>
</evidence>